<dbReference type="Proteomes" id="UP000887568">
    <property type="component" value="Unplaced"/>
</dbReference>
<dbReference type="PANTHER" id="PTHR14224">
    <property type="entry name" value="SIMILAR TO PREFERENTIALLY EXPRESSED ANTIGEN IN MELANOMA-LIKE 3"/>
    <property type="match status" value="1"/>
</dbReference>
<dbReference type="OMA" id="MVYEPVI"/>
<protein>
    <recommendedName>
        <fullName evidence="2">Leucine-rich repeat-containing protein 14</fullName>
    </recommendedName>
</protein>
<dbReference type="Pfam" id="PF00560">
    <property type="entry name" value="LRR_1"/>
    <property type="match status" value="1"/>
</dbReference>
<dbReference type="AlphaFoldDB" id="A0A914ALB8"/>
<evidence type="ECO:0000256" key="3">
    <source>
        <dbReference type="ARBA" id="ARBA00022737"/>
    </source>
</evidence>
<organism evidence="4 5">
    <name type="scientific">Patiria miniata</name>
    <name type="common">Bat star</name>
    <name type="synonym">Asterina miniata</name>
    <dbReference type="NCBI Taxonomy" id="46514"/>
    <lineage>
        <taxon>Eukaryota</taxon>
        <taxon>Metazoa</taxon>
        <taxon>Echinodermata</taxon>
        <taxon>Eleutherozoa</taxon>
        <taxon>Asterozoa</taxon>
        <taxon>Asteroidea</taxon>
        <taxon>Valvatacea</taxon>
        <taxon>Valvatida</taxon>
        <taxon>Asterinidae</taxon>
        <taxon>Patiria</taxon>
    </lineage>
</organism>
<proteinExistence type="inferred from homology"/>
<dbReference type="GeneID" id="119734751"/>
<evidence type="ECO:0000256" key="2">
    <source>
        <dbReference type="ARBA" id="ARBA00014228"/>
    </source>
</evidence>
<sequence length="503" mass="56823">MFNFDILYGASTAATRMFGPRDGVPSLLDRCASFIVTSWHVTRASLNVLPHDLYEVLLGEACQALLSYRSGTPGLFLTYIVQRWPSVVLKPGSLIWRYRLDVKNNKKTSELVMHIVNGICQPESQCKLTMVDLSDIPMNGSTCLILLQKVFASLNGRSLTVVLDLALDAENYHPIRRLLRDVRHCKNGSLKVQCRRLTVNSLGKDKLLKVTGLVEPDIIVALNLDWNNLEEQGLSAVLPSMVKFLNLQALSLSYNLISTIKDQTVVPMAAEAFSNLKHLRRLSLSHNALTGSLRTLLESLHQPLQALYLCECKLSSPDLSYLANSRHAKTLQELDLGFNSLKHEALSLEKLLNEAGHTLQYLSLDNTRLNLTGCPVKLWKRLSHRLPTLIALSMRGNDFSPENQVTILKDLAENAHSMVYIGVCMVYEPVIEDDFFMDEWDDVSNDRVTQFFDLYNECKEQEEPEEPTTSNNKTRSVIVHDLDVINKRDALIFIHNLYEEQSP</sequence>
<keyword evidence="5" id="KW-1185">Reference proteome</keyword>
<dbReference type="PANTHER" id="PTHR14224:SF37">
    <property type="entry name" value="LEUCINE-RICH REPEAT-CONTAINING PROTEIN 14"/>
    <property type="match status" value="1"/>
</dbReference>
<name>A0A914ALB8_PATMI</name>
<accession>A0A914ALB8</accession>
<evidence type="ECO:0000256" key="1">
    <source>
        <dbReference type="ARBA" id="ARBA00009552"/>
    </source>
</evidence>
<dbReference type="GO" id="GO:0005737">
    <property type="term" value="C:cytoplasm"/>
    <property type="evidence" value="ECO:0007669"/>
    <property type="project" value="TreeGrafter"/>
</dbReference>
<dbReference type="SUPFAM" id="SSF52047">
    <property type="entry name" value="RNI-like"/>
    <property type="match status" value="1"/>
</dbReference>
<reference evidence="4" key="1">
    <citation type="submission" date="2022-11" db="UniProtKB">
        <authorList>
            <consortium name="EnsemblMetazoa"/>
        </authorList>
    </citation>
    <scope>IDENTIFICATION</scope>
</reference>
<comment type="similarity">
    <text evidence="1">Belongs to the PRAME family. LRRC14 subfamily.</text>
</comment>
<dbReference type="OrthoDB" id="6479713at2759"/>
<dbReference type="PROSITE" id="PS51450">
    <property type="entry name" value="LRR"/>
    <property type="match status" value="1"/>
</dbReference>
<dbReference type="InterPro" id="IPR032675">
    <property type="entry name" value="LRR_dom_sf"/>
</dbReference>
<keyword evidence="3" id="KW-0677">Repeat</keyword>
<evidence type="ECO:0000313" key="4">
    <source>
        <dbReference type="EnsemblMetazoa" id="XP_038064224.1"/>
    </source>
</evidence>
<dbReference type="InterPro" id="IPR050694">
    <property type="entry name" value="LRRC14/PRAME"/>
</dbReference>
<dbReference type="InterPro" id="IPR001611">
    <property type="entry name" value="Leu-rich_rpt"/>
</dbReference>
<dbReference type="RefSeq" id="XP_038064224.1">
    <property type="nucleotide sequence ID" value="XM_038208296.1"/>
</dbReference>
<evidence type="ECO:0000313" key="5">
    <source>
        <dbReference type="Proteomes" id="UP000887568"/>
    </source>
</evidence>
<dbReference type="EnsemblMetazoa" id="XM_038208296.1">
    <property type="protein sequence ID" value="XP_038064224.1"/>
    <property type="gene ID" value="LOC119734751"/>
</dbReference>
<dbReference type="Gene3D" id="3.80.10.10">
    <property type="entry name" value="Ribonuclease Inhibitor"/>
    <property type="match status" value="1"/>
</dbReference>